<dbReference type="InterPro" id="IPR011059">
    <property type="entry name" value="Metal-dep_hydrolase_composite"/>
</dbReference>
<dbReference type="Gene3D" id="2.30.40.10">
    <property type="entry name" value="Urease, subunit C, domain 1"/>
    <property type="match status" value="1"/>
</dbReference>
<dbReference type="Gene3D" id="3.20.20.140">
    <property type="entry name" value="Metal-dependent hydrolases"/>
    <property type="match status" value="1"/>
</dbReference>
<dbReference type="InterPro" id="IPR032466">
    <property type="entry name" value="Metal_Hydrolase"/>
</dbReference>
<name>A0A6J7I8Y4_9ZZZZ</name>
<reference evidence="2" key="1">
    <citation type="submission" date="2020-05" db="EMBL/GenBank/DDBJ databases">
        <authorList>
            <person name="Chiriac C."/>
            <person name="Salcher M."/>
            <person name="Ghai R."/>
            <person name="Kavagutti S V."/>
        </authorList>
    </citation>
    <scope>NUCLEOTIDE SEQUENCE</scope>
</reference>
<dbReference type="PANTHER" id="PTHR22642">
    <property type="entry name" value="IMIDAZOLONEPROPIONASE"/>
    <property type="match status" value="1"/>
</dbReference>
<dbReference type="InterPro" id="IPR033932">
    <property type="entry name" value="YtcJ-like"/>
</dbReference>
<dbReference type="Pfam" id="PF07969">
    <property type="entry name" value="Amidohydro_3"/>
    <property type="match status" value="1"/>
</dbReference>
<dbReference type="PANTHER" id="PTHR22642:SF2">
    <property type="entry name" value="PROTEIN LONG AFTER FAR-RED 3"/>
    <property type="match status" value="1"/>
</dbReference>
<dbReference type="InterPro" id="IPR013108">
    <property type="entry name" value="Amidohydro_3"/>
</dbReference>
<sequence>MVRNARIWTADPALPWAGAMVVRDGRIAAVGREDEVEVLAADGSDTLDCEGRLVVPGFIDSHNHLRLGSGDSAVQLAGATTLADIRDRIAVWLDVNLDATWVHGEGFDYAAIPGGRHPRADDLLGATRGLPAMLLDYSVHAAWFNREALALLGADASAPQVAYGTFEVDERGDLTGYLADFATRGLSRAGLAALLPIVPAFGAEAQYHRVRSALRMASRLGITTVVEPQNSLDDLALFTRAEADGDLLSRVVAALFHPVGTTKSEVDEFEQAIARVRTDRFRLGPIKLYIDDIVEPHTAAMLEPYANLPGSRGQSYYSQEEFNDVVAGLDARGLQCLVHATGDRGNRMALNAFEHARQVNGPRDSRHQIVHVECLDRSEVGRFAELGVVPCMQPRHCAPEIVREWRANVGEARWRYAWPMRSLMASGARVAFSSDWNVAEMDPMVGLYTAVTRASLDGSESWVPEESVDIESALHAYTTAGAWANFVEADLGALTVGRLADFAVLSRDVLACEPAELLDTRVVTTVVEGDVVFAE</sequence>
<evidence type="ECO:0000259" key="1">
    <source>
        <dbReference type="Pfam" id="PF07969"/>
    </source>
</evidence>
<proteinExistence type="predicted"/>
<dbReference type="CDD" id="cd01300">
    <property type="entry name" value="YtcJ_like"/>
    <property type="match status" value="1"/>
</dbReference>
<dbReference type="AlphaFoldDB" id="A0A6J7I8Y4"/>
<organism evidence="2">
    <name type="scientific">freshwater metagenome</name>
    <dbReference type="NCBI Taxonomy" id="449393"/>
    <lineage>
        <taxon>unclassified sequences</taxon>
        <taxon>metagenomes</taxon>
        <taxon>ecological metagenomes</taxon>
    </lineage>
</organism>
<accession>A0A6J7I8Y4</accession>
<feature type="domain" description="Amidohydrolase 3" evidence="1">
    <location>
        <begin position="46"/>
        <end position="533"/>
    </location>
</feature>
<evidence type="ECO:0000313" key="2">
    <source>
        <dbReference type="EMBL" id="CAB4927170.1"/>
    </source>
</evidence>
<dbReference type="EMBL" id="CAFBNF010000002">
    <property type="protein sequence ID" value="CAB4927170.1"/>
    <property type="molecule type" value="Genomic_DNA"/>
</dbReference>
<dbReference type="GO" id="GO:0016810">
    <property type="term" value="F:hydrolase activity, acting on carbon-nitrogen (but not peptide) bonds"/>
    <property type="evidence" value="ECO:0007669"/>
    <property type="project" value="InterPro"/>
</dbReference>
<gene>
    <name evidence="2" type="ORF">UFOPK3773_00029</name>
</gene>
<dbReference type="SUPFAM" id="SSF51556">
    <property type="entry name" value="Metallo-dependent hydrolases"/>
    <property type="match status" value="1"/>
</dbReference>
<protein>
    <submittedName>
        <fullName evidence="2">Unannotated protein</fullName>
    </submittedName>
</protein>
<dbReference type="SUPFAM" id="SSF51338">
    <property type="entry name" value="Composite domain of metallo-dependent hydrolases"/>
    <property type="match status" value="1"/>
</dbReference>
<dbReference type="Gene3D" id="3.10.310.70">
    <property type="match status" value="1"/>
</dbReference>